<keyword evidence="8" id="KW-0732">Signal</keyword>
<feature type="signal peptide" evidence="8">
    <location>
        <begin position="1"/>
        <end position="19"/>
    </location>
</feature>
<keyword evidence="5 6" id="KW-0408">Iron</keyword>
<dbReference type="PROSITE" id="PS51007">
    <property type="entry name" value="CYTC"/>
    <property type="match status" value="1"/>
</dbReference>
<dbReference type="RefSeq" id="WP_277922971.1">
    <property type="nucleotide sequence ID" value="NZ_JAEACP010000015.1"/>
</dbReference>
<feature type="region of interest" description="Disordered" evidence="7">
    <location>
        <begin position="145"/>
        <end position="180"/>
    </location>
</feature>
<protein>
    <submittedName>
        <fullName evidence="10">C-type cytochrome</fullName>
    </submittedName>
</protein>
<keyword evidence="3 6" id="KW-0479">Metal-binding</keyword>
<feature type="compositionally biased region" description="Low complexity" evidence="7">
    <location>
        <begin position="170"/>
        <end position="180"/>
    </location>
</feature>
<evidence type="ECO:0000256" key="6">
    <source>
        <dbReference type="PROSITE-ProRule" id="PRU00433"/>
    </source>
</evidence>
<feature type="chain" id="PRO_5046988308" evidence="8">
    <location>
        <begin position="20"/>
        <end position="180"/>
    </location>
</feature>
<dbReference type="InterPro" id="IPR002327">
    <property type="entry name" value="Cyt_c_1A/1B"/>
</dbReference>
<dbReference type="Proteomes" id="UP001595445">
    <property type="component" value="Unassembled WGS sequence"/>
</dbReference>
<keyword evidence="2 6" id="KW-0349">Heme</keyword>
<dbReference type="PANTHER" id="PTHR11961">
    <property type="entry name" value="CYTOCHROME C"/>
    <property type="match status" value="1"/>
</dbReference>
<keyword evidence="11" id="KW-1185">Reference proteome</keyword>
<sequence>MRFTLTAVAMASLAAPALAQDAPTGDAEAGVKVFNQCQTCHVIENEAGEVLAGKTAKTGPNLYGVPGRVAGSLPDFKYSKSLVALGEKGVKWDEEHFTAFVHDPAKYLKEELGDPKATTKMSFKLKKPEDVANVWAFIVSLSPAPPADGDAAPAAEGTGTETGDGGSGTGSESDSDSGSN</sequence>
<proteinExistence type="predicted"/>
<evidence type="ECO:0000256" key="5">
    <source>
        <dbReference type="ARBA" id="ARBA00023004"/>
    </source>
</evidence>
<evidence type="ECO:0000256" key="4">
    <source>
        <dbReference type="ARBA" id="ARBA00022982"/>
    </source>
</evidence>
<evidence type="ECO:0000256" key="8">
    <source>
        <dbReference type="SAM" id="SignalP"/>
    </source>
</evidence>
<dbReference type="InterPro" id="IPR009056">
    <property type="entry name" value="Cyt_c-like_dom"/>
</dbReference>
<evidence type="ECO:0000256" key="1">
    <source>
        <dbReference type="ARBA" id="ARBA00022448"/>
    </source>
</evidence>
<evidence type="ECO:0000256" key="2">
    <source>
        <dbReference type="ARBA" id="ARBA00022617"/>
    </source>
</evidence>
<evidence type="ECO:0000256" key="3">
    <source>
        <dbReference type="ARBA" id="ARBA00022723"/>
    </source>
</evidence>
<evidence type="ECO:0000259" key="9">
    <source>
        <dbReference type="PROSITE" id="PS51007"/>
    </source>
</evidence>
<keyword evidence="1" id="KW-0813">Transport</keyword>
<evidence type="ECO:0000313" key="10">
    <source>
        <dbReference type="EMBL" id="MFC3086655.1"/>
    </source>
</evidence>
<name>A0ABV7DWD3_9RHOB</name>
<evidence type="ECO:0000256" key="7">
    <source>
        <dbReference type="SAM" id="MobiDB-lite"/>
    </source>
</evidence>
<feature type="compositionally biased region" description="Low complexity" evidence="7">
    <location>
        <begin position="147"/>
        <end position="159"/>
    </location>
</feature>
<comment type="caution">
    <text evidence="10">The sequence shown here is derived from an EMBL/GenBank/DDBJ whole genome shotgun (WGS) entry which is preliminary data.</text>
</comment>
<dbReference type="Gene3D" id="1.10.760.10">
    <property type="entry name" value="Cytochrome c-like domain"/>
    <property type="match status" value="1"/>
</dbReference>
<organism evidence="10 11">
    <name type="scientific">Tabrizicola soli</name>
    <dbReference type="NCBI Taxonomy" id="2185115"/>
    <lineage>
        <taxon>Bacteria</taxon>
        <taxon>Pseudomonadati</taxon>
        <taxon>Pseudomonadota</taxon>
        <taxon>Alphaproteobacteria</taxon>
        <taxon>Rhodobacterales</taxon>
        <taxon>Paracoccaceae</taxon>
        <taxon>Tabrizicola</taxon>
    </lineage>
</organism>
<accession>A0ABV7DWD3</accession>
<reference evidence="11" key="1">
    <citation type="journal article" date="2019" name="Int. J. Syst. Evol. Microbiol.">
        <title>The Global Catalogue of Microorganisms (GCM) 10K type strain sequencing project: providing services to taxonomists for standard genome sequencing and annotation.</title>
        <authorList>
            <consortium name="The Broad Institute Genomics Platform"/>
            <consortium name="The Broad Institute Genome Sequencing Center for Infectious Disease"/>
            <person name="Wu L."/>
            <person name="Ma J."/>
        </authorList>
    </citation>
    <scope>NUCLEOTIDE SEQUENCE [LARGE SCALE GENOMIC DNA]</scope>
    <source>
        <strain evidence="11">KCTC 62102</strain>
    </source>
</reference>
<keyword evidence="4" id="KW-0249">Electron transport</keyword>
<feature type="domain" description="Cytochrome c" evidence="9">
    <location>
        <begin position="25"/>
        <end position="142"/>
    </location>
</feature>
<feature type="compositionally biased region" description="Gly residues" evidence="7">
    <location>
        <begin position="160"/>
        <end position="169"/>
    </location>
</feature>
<dbReference type="InterPro" id="IPR036909">
    <property type="entry name" value="Cyt_c-like_dom_sf"/>
</dbReference>
<dbReference type="SUPFAM" id="SSF46626">
    <property type="entry name" value="Cytochrome c"/>
    <property type="match status" value="1"/>
</dbReference>
<gene>
    <name evidence="10" type="ORF">ACFOD6_11410</name>
</gene>
<evidence type="ECO:0000313" key="11">
    <source>
        <dbReference type="Proteomes" id="UP001595445"/>
    </source>
</evidence>
<dbReference type="EMBL" id="JBHRSM010000019">
    <property type="protein sequence ID" value="MFC3086655.1"/>
    <property type="molecule type" value="Genomic_DNA"/>
</dbReference>